<evidence type="ECO:0000313" key="6">
    <source>
        <dbReference type="Proteomes" id="UP000244727"/>
    </source>
</evidence>
<evidence type="ECO:0000313" key="5">
    <source>
        <dbReference type="EMBL" id="AWB26320.1"/>
    </source>
</evidence>
<dbReference type="InterPro" id="IPR035965">
    <property type="entry name" value="PAS-like_dom_sf"/>
</dbReference>
<dbReference type="PANTHER" id="PTHR34236:SF1">
    <property type="entry name" value="DIMETHYL SULFOXIDE REDUCTASE TRANSCRIPTIONAL ACTIVATOR"/>
    <property type="match status" value="1"/>
</dbReference>
<dbReference type="Gene3D" id="3.40.50.2300">
    <property type="match status" value="1"/>
</dbReference>
<sequence length="838" mass="89613">MSPVSSSLRVLVVGPSALQDSIRDAIGGDGAAIDLVMADSTDEAVDLAGGAPVDAAIVTDSTPGTELATTIDSVHDHFDAVPVVAVLAADRTDATDALAAGADDCLRADLMVAHPPVALSRLRGVADRAGSTRTEPSEASGIPGLDPAAGSGAPVAGDSVTEAIFDAFPNGAVTLVGPDLTYRLAGGALFDRIDATPEDVIGAPVDDVPAGERDVFVEAYSQALDGTETATETTLGEMTLVLRTAPVLDADGSVIAAVGMTQEITERKRTERELKRRERILEELHVAMRDLYPPASPEAVRSFLVEFVEESFGFAYVSVKRFDEEAGVLRPDRKATAFGTDIEGPGVIDPGSGPLWGAYRTGESRSIDGSAVPGLADTLVRDVLAIPIGRFGLIVVGQRDGGIDAVDRDLIEMMATTATAVLETLKQERERSTLAGELRSQRDSIAELRTIATTTQAIQERITAGESRDAIESAVCAELIDIDPIEFVWIGRPQGRDTNLDPAAWAGAGAEYLDFVLQQETTSLPARRAAESRETQFVPRISERVHDDRWATEALSAGFRSVVSVPLLFDEVLYGVLTVYLSEDRTAAPYRDLLEDVASLLVTYGRLLEQRHPDAADEIVALEFTVTDSRCPLHRLAAETGTRIRFDTVAETDDDTVRILITVTDGDGQAVVDRAREAPDVRQADWFGDSDPGQVTLTLDRPFLAGIIGKHGGTLQTAVSGPSETRLEVTVPQSASTRPLLEALTDRYADIDLTAQQTRRPDPGTDRLLTDRQREILTAAYHGGYYDIPRTVTGEDLAKSFDISGPAVSNHLKSAHRAVVAEFLDTTEEIKSDNEDLP</sequence>
<keyword evidence="2" id="KW-0804">Transcription</keyword>
<proteinExistence type="predicted"/>
<evidence type="ECO:0000259" key="4">
    <source>
        <dbReference type="PROSITE" id="PS50113"/>
    </source>
</evidence>
<dbReference type="AlphaFoldDB" id="A0A2R4WXS5"/>
<gene>
    <name evidence="5" type="ORF">HARCEL1_00585</name>
</gene>
<evidence type="ECO:0000256" key="3">
    <source>
        <dbReference type="SAM" id="MobiDB-lite"/>
    </source>
</evidence>
<organism evidence="5 6">
    <name type="scientific">Halococcoides cellulosivorans</name>
    <dbReference type="NCBI Taxonomy" id="1679096"/>
    <lineage>
        <taxon>Archaea</taxon>
        <taxon>Methanobacteriati</taxon>
        <taxon>Methanobacteriota</taxon>
        <taxon>Stenosarchaea group</taxon>
        <taxon>Halobacteria</taxon>
        <taxon>Halobacteriales</taxon>
        <taxon>Haloarculaceae</taxon>
        <taxon>Halococcoides</taxon>
    </lineage>
</organism>
<evidence type="ECO:0000256" key="1">
    <source>
        <dbReference type="ARBA" id="ARBA00023015"/>
    </source>
</evidence>
<reference evidence="5 6" key="1">
    <citation type="submission" date="2018-04" db="EMBL/GenBank/DDBJ databases">
        <title>Halococcoides cellulosivorans gen. nov., sp. nov., an extremely halophilic cellulose-utilizing haloarchaeon from hypersaline lakes.</title>
        <authorList>
            <person name="Sorokin D.Y."/>
            <person name="Toshchakov S.V."/>
            <person name="Samarov N.I."/>
            <person name="Korzhenkov A."/>
            <person name="Kublanov I.V."/>
        </authorList>
    </citation>
    <scope>NUCLEOTIDE SEQUENCE [LARGE SCALE GENOMIC DNA]</scope>
    <source>
        <strain evidence="5 6">HArcel1</strain>
    </source>
</reference>
<dbReference type="Gene3D" id="3.30.450.40">
    <property type="match status" value="2"/>
</dbReference>
<dbReference type="SUPFAM" id="SSF55781">
    <property type="entry name" value="GAF domain-like"/>
    <property type="match status" value="2"/>
</dbReference>
<dbReference type="PROSITE" id="PS50113">
    <property type="entry name" value="PAC"/>
    <property type="match status" value="1"/>
</dbReference>
<evidence type="ECO:0000256" key="2">
    <source>
        <dbReference type="ARBA" id="ARBA00023163"/>
    </source>
</evidence>
<dbReference type="KEGG" id="harc:HARCEL1_00585"/>
<dbReference type="InterPro" id="IPR007050">
    <property type="entry name" value="HTH_bacterioopsin"/>
</dbReference>
<feature type="domain" description="PAC" evidence="4">
    <location>
        <begin position="213"/>
        <end position="276"/>
    </location>
</feature>
<dbReference type="InterPro" id="IPR013656">
    <property type="entry name" value="PAS_4"/>
</dbReference>
<dbReference type="EMBL" id="CP028858">
    <property type="protein sequence ID" value="AWB26320.1"/>
    <property type="molecule type" value="Genomic_DNA"/>
</dbReference>
<dbReference type="Pfam" id="PF04967">
    <property type="entry name" value="HTH_10"/>
    <property type="match status" value="1"/>
</dbReference>
<dbReference type="GeneID" id="36510958"/>
<dbReference type="InterPro" id="IPR031803">
    <property type="entry name" value="BAT_GAF/HTH-assoc"/>
</dbReference>
<accession>A0A2R4WXS5</accession>
<dbReference type="InterPro" id="IPR029016">
    <property type="entry name" value="GAF-like_dom_sf"/>
</dbReference>
<dbReference type="PANTHER" id="PTHR34236">
    <property type="entry name" value="DIMETHYL SULFOXIDE REDUCTASE TRANSCRIPTIONAL ACTIVATOR"/>
    <property type="match status" value="1"/>
</dbReference>
<dbReference type="Pfam" id="PF15915">
    <property type="entry name" value="BAT"/>
    <property type="match status" value="1"/>
</dbReference>
<feature type="region of interest" description="Disordered" evidence="3">
    <location>
        <begin position="127"/>
        <end position="154"/>
    </location>
</feature>
<protein>
    <recommendedName>
        <fullName evidence="4">PAC domain-containing protein</fullName>
    </recommendedName>
</protein>
<dbReference type="SUPFAM" id="SSF55785">
    <property type="entry name" value="PYP-like sensor domain (PAS domain)"/>
    <property type="match status" value="1"/>
</dbReference>
<dbReference type="Gene3D" id="3.30.450.20">
    <property type="entry name" value="PAS domain"/>
    <property type="match status" value="1"/>
</dbReference>
<dbReference type="Pfam" id="PF08448">
    <property type="entry name" value="PAS_4"/>
    <property type="match status" value="1"/>
</dbReference>
<keyword evidence="1" id="KW-0805">Transcription regulation</keyword>
<keyword evidence="6" id="KW-1185">Reference proteome</keyword>
<dbReference type="InterPro" id="IPR003018">
    <property type="entry name" value="GAF"/>
</dbReference>
<dbReference type="Pfam" id="PF13185">
    <property type="entry name" value="GAF_2"/>
    <property type="match status" value="1"/>
</dbReference>
<dbReference type="InterPro" id="IPR000700">
    <property type="entry name" value="PAS-assoc_C"/>
</dbReference>
<dbReference type="Proteomes" id="UP000244727">
    <property type="component" value="Chromosome"/>
</dbReference>
<name>A0A2R4WXS5_9EURY</name>
<dbReference type="RefSeq" id="WP_108380689.1">
    <property type="nucleotide sequence ID" value="NZ_CP028858.1"/>
</dbReference>